<dbReference type="PANTHER" id="PTHR38436">
    <property type="entry name" value="POLYKETIDE CYCLASE SNOAL-LIKE DOMAIN"/>
    <property type="match status" value="1"/>
</dbReference>
<dbReference type="InterPro" id="IPR032710">
    <property type="entry name" value="NTF2-like_dom_sf"/>
</dbReference>
<dbReference type="GO" id="GO:0030638">
    <property type="term" value="P:polyketide metabolic process"/>
    <property type="evidence" value="ECO:0007669"/>
    <property type="project" value="InterPro"/>
</dbReference>
<organism evidence="1 2">
    <name type="scientific">Sphingomonas lenta</name>
    <dbReference type="NCBI Taxonomy" id="1141887"/>
    <lineage>
        <taxon>Bacteria</taxon>
        <taxon>Pseudomonadati</taxon>
        <taxon>Pseudomonadota</taxon>
        <taxon>Alphaproteobacteria</taxon>
        <taxon>Sphingomonadales</taxon>
        <taxon>Sphingomonadaceae</taxon>
        <taxon>Sphingomonas</taxon>
    </lineage>
</organism>
<dbReference type="OrthoDB" id="1948945at2"/>
<dbReference type="SUPFAM" id="SSF54427">
    <property type="entry name" value="NTF2-like"/>
    <property type="match status" value="2"/>
</dbReference>
<comment type="caution">
    <text evidence="1">The sequence shown here is derived from an EMBL/GenBank/DDBJ whole genome shotgun (WGS) entry which is preliminary data.</text>
</comment>
<dbReference type="Proteomes" id="UP000218151">
    <property type="component" value="Unassembled WGS sequence"/>
</dbReference>
<dbReference type="Gene3D" id="3.10.450.50">
    <property type="match status" value="2"/>
</dbReference>
<dbReference type="EMBL" id="NSLI01000003">
    <property type="protein sequence ID" value="PAX07731.1"/>
    <property type="molecule type" value="Genomic_DNA"/>
</dbReference>
<dbReference type="InterPro" id="IPR009959">
    <property type="entry name" value="Cyclase_SnoaL-like"/>
</dbReference>
<name>A0A2A2SFE2_9SPHN</name>
<evidence type="ECO:0000313" key="1">
    <source>
        <dbReference type="EMBL" id="PAX07731.1"/>
    </source>
</evidence>
<sequence length="308" mass="33168">MGRMRTEPAIFGRMSEPWLAPDHLLRAGVPVEEGVGADFVATRLAGPLAAALPGHEVRVDLTLAGTFDGAHWRAWSGHLLGLFERPLWGVPPTDRLAYLRFGCFEREEGGHVAETLLLLDLPSLMRQAVCWPLAEPPGPDPLAPAPRTADGDAAASLARVEAMIAGLMRYDGRSLASMGMREHWVPQFNWFGPAAIGSFRGHTDYERGHQGPFLRAFPDRVGGNHRARIAEGALVASTGWPSIRATHGGDGWLGLAATGRAVTMRVMDFWAVEDGLITDNWVMIDVPDLLAQLGVDLFGALNGSGTNG</sequence>
<keyword evidence="2" id="KW-1185">Reference proteome</keyword>
<dbReference type="AlphaFoldDB" id="A0A2A2SFE2"/>
<accession>A0A2A2SFE2</accession>
<dbReference type="PANTHER" id="PTHR38436:SF1">
    <property type="entry name" value="ESTER CYCLASE"/>
    <property type="match status" value="1"/>
</dbReference>
<evidence type="ECO:0000313" key="2">
    <source>
        <dbReference type="Proteomes" id="UP000218151"/>
    </source>
</evidence>
<dbReference type="Pfam" id="PF07366">
    <property type="entry name" value="SnoaL"/>
    <property type="match status" value="1"/>
</dbReference>
<gene>
    <name evidence="1" type="ORF">CKY28_08820</name>
</gene>
<protein>
    <submittedName>
        <fullName evidence="1">Uncharacterized protein</fullName>
    </submittedName>
</protein>
<reference evidence="2" key="1">
    <citation type="submission" date="2017-09" db="EMBL/GenBank/DDBJ databases">
        <authorList>
            <person name="Feng G."/>
            <person name="Zhu H."/>
        </authorList>
    </citation>
    <scope>NUCLEOTIDE SEQUENCE [LARGE SCALE GENOMIC DNA]</scope>
    <source>
        <strain evidence="2">1PNM-20</strain>
    </source>
</reference>
<proteinExistence type="predicted"/>